<keyword evidence="4" id="KW-1185">Reference proteome</keyword>
<comment type="caution">
    <text evidence="3">The sequence shown here is derived from an EMBL/GenBank/DDBJ whole genome shotgun (WGS) entry which is preliminary data.</text>
</comment>
<name>A0A939JT83_9ACTN</name>
<proteinExistence type="predicted"/>
<dbReference type="Pfam" id="PF01243">
    <property type="entry name" value="PNPOx_N"/>
    <property type="match status" value="1"/>
</dbReference>
<dbReference type="InterPro" id="IPR019920">
    <property type="entry name" value="F420-binding_dom_put"/>
</dbReference>
<dbReference type="PANTHER" id="PTHR35176">
    <property type="entry name" value="HEME OXYGENASE HI_0854-RELATED"/>
    <property type="match status" value="1"/>
</dbReference>
<dbReference type="PANTHER" id="PTHR35176:SF1">
    <property type="entry name" value="F420H(2)-DEPENDENT BILIVERDIN REDUCTASE"/>
    <property type="match status" value="1"/>
</dbReference>
<dbReference type="GO" id="GO:0070967">
    <property type="term" value="F:coenzyme F420 binding"/>
    <property type="evidence" value="ECO:0007669"/>
    <property type="project" value="TreeGrafter"/>
</dbReference>
<keyword evidence="1" id="KW-0560">Oxidoreductase</keyword>
<evidence type="ECO:0000256" key="1">
    <source>
        <dbReference type="ARBA" id="ARBA00023002"/>
    </source>
</evidence>
<dbReference type="InterPro" id="IPR011576">
    <property type="entry name" value="Pyridox_Oxase_N"/>
</dbReference>
<dbReference type="RefSeq" id="WP_086575404.1">
    <property type="nucleotide sequence ID" value="NZ_JAFMOF010000004.1"/>
</dbReference>
<dbReference type="Gene3D" id="2.30.110.10">
    <property type="entry name" value="Electron Transport, Fmn-binding Protein, Chain A"/>
    <property type="match status" value="1"/>
</dbReference>
<dbReference type="AlphaFoldDB" id="A0A939JT83"/>
<gene>
    <name evidence="3" type="ORF">J1792_26465</name>
</gene>
<dbReference type="InterPro" id="IPR012349">
    <property type="entry name" value="Split_barrel_FMN-bd"/>
</dbReference>
<dbReference type="Proteomes" id="UP000664781">
    <property type="component" value="Unassembled WGS sequence"/>
</dbReference>
<evidence type="ECO:0000313" key="3">
    <source>
        <dbReference type="EMBL" id="MBO0656190.1"/>
    </source>
</evidence>
<organism evidence="3 4">
    <name type="scientific">Streptomyces triculaminicus</name>
    <dbReference type="NCBI Taxonomy" id="2816232"/>
    <lineage>
        <taxon>Bacteria</taxon>
        <taxon>Bacillati</taxon>
        <taxon>Actinomycetota</taxon>
        <taxon>Actinomycetes</taxon>
        <taxon>Kitasatosporales</taxon>
        <taxon>Streptomycetaceae</taxon>
        <taxon>Streptomyces</taxon>
    </lineage>
</organism>
<accession>A0A939JT83</accession>
<dbReference type="NCBIfam" id="TIGR03618">
    <property type="entry name" value="Rv1155_F420"/>
    <property type="match status" value="1"/>
</dbReference>
<evidence type="ECO:0000313" key="4">
    <source>
        <dbReference type="Proteomes" id="UP000664781"/>
    </source>
</evidence>
<dbReference type="InterPro" id="IPR052019">
    <property type="entry name" value="F420H2_bilvrd_red/Heme_oxyg"/>
</dbReference>
<dbReference type="GO" id="GO:0016627">
    <property type="term" value="F:oxidoreductase activity, acting on the CH-CH group of donors"/>
    <property type="evidence" value="ECO:0007669"/>
    <property type="project" value="TreeGrafter"/>
</dbReference>
<sequence>MARKMSKEEWREFLSADGRTGKLATVRPDGSPHIAPIWFVLDGDDLVFNTGKKTVKGRNLSQDGRIALCVDDDKPPYAFVTVQGRARLSDDLDEIRAWATTIGGRYMGKERAEEYGARNGVPGELVVRVRVENVVAVAAVAE</sequence>
<dbReference type="GO" id="GO:0005829">
    <property type="term" value="C:cytosol"/>
    <property type="evidence" value="ECO:0007669"/>
    <property type="project" value="TreeGrafter"/>
</dbReference>
<dbReference type="SUPFAM" id="SSF50475">
    <property type="entry name" value="FMN-binding split barrel"/>
    <property type="match status" value="1"/>
</dbReference>
<protein>
    <submittedName>
        <fullName evidence="3">PPOX class F420-dependent oxidoreductase</fullName>
    </submittedName>
</protein>
<dbReference type="EMBL" id="JAFMOF010000004">
    <property type="protein sequence ID" value="MBO0656190.1"/>
    <property type="molecule type" value="Genomic_DNA"/>
</dbReference>
<reference evidence="3" key="1">
    <citation type="submission" date="2021-03" db="EMBL/GenBank/DDBJ databases">
        <title>Streptomyces strains.</title>
        <authorList>
            <person name="Lund M.B."/>
            <person name="Toerring T."/>
        </authorList>
    </citation>
    <scope>NUCLEOTIDE SEQUENCE</scope>
    <source>
        <strain evidence="3">JCM 4242</strain>
    </source>
</reference>
<feature type="domain" description="Pyridoxamine 5'-phosphate oxidase N-terminal" evidence="2">
    <location>
        <begin position="7"/>
        <end position="135"/>
    </location>
</feature>
<evidence type="ECO:0000259" key="2">
    <source>
        <dbReference type="Pfam" id="PF01243"/>
    </source>
</evidence>